<accession>A0A6P0EY42</accession>
<feature type="compositionally biased region" description="Basic and acidic residues" evidence="1">
    <location>
        <begin position="200"/>
        <end position="213"/>
    </location>
</feature>
<dbReference type="Pfam" id="PF20373">
    <property type="entry name" value="DUF6668"/>
    <property type="match status" value="1"/>
</dbReference>
<evidence type="ECO:0000313" key="2">
    <source>
        <dbReference type="EMBL" id="NEK96592.1"/>
    </source>
</evidence>
<organism evidence="2 4">
    <name type="scientific">Modestobacter muralis</name>
    <dbReference type="NCBI Taxonomy" id="1608614"/>
    <lineage>
        <taxon>Bacteria</taxon>
        <taxon>Bacillati</taxon>
        <taxon>Actinomycetota</taxon>
        <taxon>Actinomycetes</taxon>
        <taxon>Geodermatophilales</taxon>
        <taxon>Geodermatophilaceae</taxon>
        <taxon>Modestobacter</taxon>
    </lineage>
</organism>
<dbReference type="InterPro" id="IPR046609">
    <property type="entry name" value="DUF6668"/>
</dbReference>
<name>A0A6P0EY42_9ACTN</name>
<sequence length="213" mass="22176">MTASTTAGPATAPRVGELDHVSGPAAPQPGITAPAHGLGVVDVPADDRLWVLGAHGGAGETTLAVALSGTGTDRRWPRADQPARVLLVARTHLTGLRAAQRAAQQWAAGATPAVELVGLALLPDAPGRLPKELHDVARIVAGGFPRSWSLPWEEDLRLAEPKLPGELPVVDAADVPRSLRRLATDLAGLLPARPHPTDSPLDRSTHPHQEGQS</sequence>
<feature type="region of interest" description="Disordered" evidence="1">
    <location>
        <begin position="187"/>
        <end position="213"/>
    </location>
</feature>
<dbReference type="EMBL" id="JAAGWH010000069">
    <property type="protein sequence ID" value="NEK96592.1"/>
    <property type="molecule type" value="Genomic_DNA"/>
</dbReference>
<evidence type="ECO:0000313" key="3">
    <source>
        <dbReference type="EMBL" id="NEN53511.1"/>
    </source>
</evidence>
<dbReference type="Proteomes" id="UP000471152">
    <property type="component" value="Unassembled WGS sequence"/>
</dbReference>
<dbReference type="Proteomes" id="UP000468828">
    <property type="component" value="Unassembled WGS sequence"/>
</dbReference>
<reference evidence="2 4" key="1">
    <citation type="submission" date="2020-01" db="EMBL/GenBank/DDBJ databases">
        <title>the WGS Modestobacter muralis CPCC 204518.</title>
        <authorList>
            <person name="Jiang Z."/>
        </authorList>
    </citation>
    <scope>NUCLEOTIDE SEQUENCE [LARGE SCALE GENOMIC DNA]</scope>
    <source>
        <strain evidence="2 4">DSM 100205</strain>
    </source>
</reference>
<evidence type="ECO:0000256" key="1">
    <source>
        <dbReference type="SAM" id="MobiDB-lite"/>
    </source>
</evidence>
<gene>
    <name evidence="3" type="ORF">G3R41_21650</name>
    <name evidence="2" type="ORF">GCU67_20835</name>
</gene>
<evidence type="ECO:0000313" key="4">
    <source>
        <dbReference type="Proteomes" id="UP000468828"/>
    </source>
</evidence>
<keyword evidence="4" id="KW-1185">Reference proteome</keyword>
<evidence type="ECO:0000313" key="5">
    <source>
        <dbReference type="Proteomes" id="UP000471152"/>
    </source>
</evidence>
<dbReference type="EMBL" id="JAAGWB010000073">
    <property type="protein sequence ID" value="NEN53511.1"/>
    <property type="molecule type" value="Genomic_DNA"/>
</dbReference>
<reference evidence="3 5" key="2">
    <citation type="submission" date="2020-02" db="EMBL/GenBank/DDBJ databases">
        <title>The WGS of Modestobacter muralis DSM 100205.</title>
        <authorList>
            <person name="Jiang Z."/>
        </authorList>
    </citation>
    <scope>NUCLEOTIDE SEQUENCE [LARGE SCALE GENOMIC DNA]</scope>
    <source>
        <strain evidence="3 5">DSM 100205</strain>
    </source>
</reference>
<protein>
    <submittedName>
        <fullName evidence="2">Uncharacterized protein</fullName>
    </submittedName>
</protein>
<feature type="compositionally biased region" description="Low complexity" evidence="1">
    <location>
        <begin position="1"/>
        <end position="13"/>
    </location>
</feature>
<comment type="caution">
    <text evidence="2">The sequence shown here is derived from an EMBL/GenBank/DDBJ whole genome shotgun (WGS) entry which is preliminary data.</text>
</comment>
<proteinExistence type="predicted"/>
<dbReference type="RefSeq" id="WP_163613384.1">
    <property type="nucleotide sequence ID" value="NZ_JAAGWB010000073.1"/>
</dbReference>
<dbReference type="AlphaFoldDB" id="A0A6P0EY42"/>
<feature type="region of interest" description="Disordered" evidence="1">
    <location>
        <begin position="1"/>
        <end position="33"/>
    </location>
</feature>